<dbReference type="STRING" id="1802538.A2382_04840"/>
<dbReference type="InterPro" id="IPR012337">
    <property type="entry name" value="RNaseH-like_sf"/>
</dbReference>
<accession>A0A1F8CWR3</accession>
<evidence type="ECO:0000313" key="3">
    <source>
        <dbReference type="Proteomes" id="UP000178999"/>
    </source>
</evidence>
<protein>
    <recommendedName>
        <fullName evidence="1">Integrase catalytic domain-containing protein</fullName>
    </recommendedName>
</protein>
<dbReference type="GO" id="GO:0015074">
    <property type="term" value="P:DNA integration"/>
    <property type="evidence" value="ECO:0007669"/>
    <property type="project" value="InterPro"/>
</dbReference>
<dbReference type="InterPro" id="IPR036397">
    <property type="entry name" value="RNaseH_sf"/>
</dbReference>
<dbReference type="InterPro" id="IPR001584">
    <property type="entry name" value="Integrase_cat-core"/>
</dbReference>
<gene>
    <name evidence="2" type="ORF">A2382_04840</name>
</gene>
<dbReference type="Gene3D" id="3.30.420.10">
    <property type="entry name" value="Ribonuclease H-like superfamily/Ribonuclease H"/>
    <property type="match status" value="1"/>
</dbReference>
<proteinExistence type="predicted"/>
<dbReference type="SUPFAM" id="SSF46689">
    <property type="entry name" value="Homeodomain-like"/>
    <property type="match status" value="1"/>
</dbReference>
<reference evidence="2 3" key="1">
    <citation type="journal article" date="2016" name="Nat. Commun.">
        <title>Thousands of microbial genomes shed light on interconnected biogeochemical processes in an aquifer system.</title>
        <authorList>
            <person name="Anantharaman K."/>
            <person name="Brown C.T."/>
            <person name="Hug L.A."/>
            <person name="Sharon I."/>
            <person name="Castelle C.J."/>
            <person name="Probst A.J."/>
            <person name="Thomas B.C."/>
            <person name="Singh A."/>
            <person name="Wilkins M.J."/>
            <person name="Karaoz U."/>
            <person name="Brodie E.L."/>
            <person name="Williams K.H."/>
            <person name="Hubbard S.S."/>
            <person name="Banfield J.F."/>
        </authorList>
    </citation>
    <scope>NUCLEOTIDE SEQUENCE [LARGE SCALE GENOMIC DNA]</scope>
</reference>
<dbReference type="Gene3D" id="1.10.10.60">
    <property type="entry name" value="Homeodomain-like"/>
    <property type="match status" value="1"/>
</dbReference>
<dbReference type="PANTHER" id="PTHR35004:SF6">
    <property type="entry name" value="TRANSPOSASE"/>
    <property type="match status" value="1"/>
</dbReference>
<dbReference type="InterPro" id="IPR009057">
    <property type="entry name" value="Homeodomain-like_sf"/>
</dbReference>
<name>A0A1F8CWR3_9BACT</name>
<organism evidence="2 3">
    <name type="scientific">Candidatus Woesebacteria bacterium RIFOXYB1_FULL_38_16</name>
    <dbReference type="NCBI Taxonomy" id="1802538"/>
    <lineage>
        <taxon>Bacteria</taxon>
        <taxon>Candidatus Woeseibacteriota</taxon>
    </lineage>
</organism>
<sequence length="235" mass="27810">MRARNDVFWKRLTVSQASNRYGVHRTTIWRWIKKVKDLNLNGNTFIWTLPSTPKHHPNETKPEIVERIIKLRLELKRCSPIIHAQLKREGITIGLSTVSKILRKYKLTRTKKQLKDYKPFPRPIVDTLGSLVEIDTIHIVRNDYSRVYIYTVIDVYSRLAYACFSRYLSNKISFKVVKNAQKYFGFRFKIIQTDNGAEFSPVFEYKLNKIGIKLRHSRVSKPNDNAHIERFNRTI</sequence>
<dbReference type="Pfam" id="PF00665">
    <property type="entry name" value="rve"/>
    <property type="match status" value="1"/>
</dbReference>
<comment type="caution">
    <text evidence="2">The sequence shown here is derived from an EMBL/GenBank/DDBJ whole genome shotgun (WGS) entry which is preliminary data.</text>
</comment>
<dbReference type="Proteomes" id="UP000178999">
    <property type="component" value="Unassembled WGS sequence"/>
</dbReference>
<feature type="domain" description="Integrase catalytic" evidence="1">
    <location>
        <begin position="117"/>
        <end position="235"/>
    </location>
</feature>
<dbReference type="GO" id="GO:0003676">
    <property type="term" value="F:nucleic acid binding"/>
    <property type="evidence" value="ECO:0007669"/>
    <property type="project" value="InterPro"/>
</dbReference>
<dbReference type="AlphaFoldDB" id="A0A1F8CWR3"/>
<evidence type="ECO:0000313" key="2">
    <source>
        <dbReference type="EMBL" id="OGM79985.1"/>
    </source>
</evidence>
<dbReference type="SUPFAM" id="SSF53098">
    <property type="entry name" value="Ribonuclease H-like"/>
    <property type="match status" value="1"/>
</dbReference>
<dbReference type="PROSITE" id="PS50994">
    <property type="entry name" value="INTEGRASE"/>
    <property type="match status" value="1"/>
</dbReference>
<dbReference type="EMBL" id="MGHY01000005">
    <property type="protein sequence ID" value="OGM79985.1"/>
    <property type="molecule type" value="Genomic_DNA"/>
</dbReference>
<dbReference type="PANTHER" id="PTHR35004">
    <property type="entry name" value="TRANSPOSASE RV3428C-RELATED"/>
    <property type="match status" value="1"/>
</dbReference>
<evidence type="ECO:0000259" key="1">
    <source>
        <dbReference type="PROSITE" id="PS50994"/>
    </source>
</evidence>